<sequence>MKKLFAGMWVLLLGLTLTGCGKPITADDLKAHDWTMETQESDAETKFIASFTDDEMILAFDLSDLESSASNEWEKNGEELGKQLVESMTFHVAYQLDEETIHLKNEELELDNDYTVRKDEDNIVFTPDEPQETETITLIPKTDTTASSE</sequence>
<protein>
    <submittedName>
        <fullName evidence="2">Peptidoglycan-binding protein LysM</fullName>
    </submittedName>
</protein>
<organism evidence="2 3">
    <name type="scientific">Candidatus Enterococcus moelleringii</name>
    <dbReference type="NCBI Taxonomy" id="2815325"/>
    <lineage>
        <taxon>Bacteria</taxon>
        <taxon>Bacillati</taxon>
        <taxon>Bacillota</taxon>
        <taxon>Bacilli</taxon>
        <taxon>Lactobacillales</taxon>
        <taxon>Enterococcaceae</taxon>
        <taxon>Enterococcus</taxon>
    </lineage>
</organism>
<evidence type="ECO:0000313" key="3">
    <source>
        <dbReference type="Proteomes" id="UP000664601"/>
    </source>
</evidence>
<feature type="chain" id="PRO_5046777894" evidence="1">
    <location>
        <begin position="27"/>
        <end position="149"/>
    </location>
</feature>
<reference evidence="2 3" key="1">
    <citation type="submission" date="2021-03" db="EMBL/GenBank/DDBJ databases">
        <title>Enterococcal diversity collection.</title>
        <authorList>
            <person name="Gilmore M.S."/>
            <person name="Schwartzman J."/>
            <person name="Van Tyne D."/>
            <person name="Martin M."/>
            <person name="Earl A.M."/>
            <person name="Manson A.L."/>
            <person name="Straub T."/>
            <person name="Salamzade R."/>
            <person name="Saavedra J."/>
            <person name="Lebreton F."/>
            <person name="Prichula J."/>
            <person name="Schaufler K."/>
            <person name="Gaca A."/>
            <person name="Sgardioli B."/>
            <person name="Wagenaar J."/>
            <person name="Strong T."/>
        </authorList>
    </citation>
    <scope>NUCLEOTIDE SEQUENCE [LARGE SCALE GENOMIC DNA]</scope>
    <source>
        <strain evidence="2 3">669A</strain>
    </source>
</reference>
<comment type="caution">
    <text evidence="2">The sequence shown here is derived from an EMBL/GenBank/DDBJ whole genome shotgun (WGS) entry which is preliminary data.</text>
</comment>
<keyword evidence="1" id="KW-0732">Signal</keyword>
<accession>A0ABS3L968</accession>
<evidence type="ECO:0000256" key="1">
    <source>
        <dbReference type="SAM" id="SignalP"/>
    </source>
</evidence>
<evidence type="ECO:0000313" key="2">
    <source>
        <dbReference type="EMBL" id="MBO1306174.1"/>
    </source>
</evidence>
<dbReference type="Proteomes" id="UP000664601">
    <property type="component" value="Unassembled WGS sequence"/>
</dbReference>
<keyword evidence="3" id="KW-1185">Reference proteome</keyword>
<proteinExistence type="predicted"/>
<gene>
    <name evidence="2" type="ORF">JZO70_08380</name>
</gene>
<name>A0ABS3L968_9ENTE</name>
<dbReference type="PROSITE" id="PS51257">
    <property type="entry name" value="PROKAR_LIPOPROTEIN"/>
    <property type="match status" value="1"/>
</dbReference>
<feature type="signal peptide" evidence="1">
    <location>
        <begin position="1"/>
        <end position="26"/>
    </location>
</feature>
<dbReference type="EMBL" id="JAFREM010000013">
    <property type="protein sequence ID" value="MBO1306174.1"/>
    <property type="molecule type" value="Genomic_DNA"/>
</dbReference>
<dbReference type="RefSeq" id="WP_207673106.1">
    <property type="nucleotide sequence ID" value="NZ_JAFREM010000013.1"/>
</dbReference>